<feature type="compositionally biased region" description="Basic and acidic residues" evidence="1">
    <location>
        <begin position="12"/>
        <end position="25"/>
    </location>
</feature>
<evidence type="ECO:0000256" key="1">
    <source>
        <dbReference type="SAM" id="MobiDB-lite"/>
    </source>
</evidence>
<dbReference type="Proteomes" id="UP000243876">
    <property type="component" value="Unassembled WGS sequence"/>
</dbReference>
<keyword evidence="4" id="KW-1185">Reference proteome</keyword>
<feature type="region of interest" description="Disordered" evidence="1">
    <location>
        <begin position="638"/>
        <end position="690"/>
    </location>
</feature>
<dbReference type="EMBL" id="CENE01000001">
    <property type="protein sequence ID" value="CEQ38854.1"/>
    <property type="molecule type" value="Genomic_DNA"/>
</dbReference>
<gene>
    <name evidence="3" type="primary">SPOSA6832_00326</name>
</gene>
<feature type="compositionally biased region" description="Low complexity" evidence="1">
    <location>
        <begin position="400"/>
        <end position="417"/>
    </location>
</feature>
<feature type="region of interest" description="Disordered" evidence="1">
    <location>
        <begin position="374"/>
        <end position="433"/>
    </location>
</feature>
<keyword evidence="2" id="KW-1133">Transmembrane helix</keyword>
<feature type="region of interest" description="Disordered" evidence="1">
    <location>
        <begin position="486"/>
        <end position="507"/>
    </location>
</feature>
<feature type="compositionally biased region" description="Low complexity" evidence="1">
    <location>
        <begin position="47"/>
        <end position="57"/>
    </location>
</feature>
<feature type="compositionally biased region" description="Polar residues" evidence="1">
    <location>
        <begin position="423"/>
        <end position="433"/>
    </location>
</feature>
<reference evidence="4" key="1">
    <citation type="submission" date="2015-02" db="EMBL/GenBank/DDBJ databases">
        <authorList>
            <person name="Gon?alves P."/>
        </authorList>
    </citation>
    <scope>NUCLEOTIDE SEQUENCE [LARGE SCALE GENOMIC DNA]</scope>
</reference>
<feature type="region of interest" description="Disordered" evidence="1">
    <location>
        <begin position="159"/>
        <end position="204"/>
    </location>
</feature>
<organism evidence="3 4">
    <name type="scientific">Sporidiobolus salmonicolor</name>
    <name type="common">Yeast-like fungus</name>
    <name type="synonym">Sporobolomyces salmonicolor</name>
    <dbReference type="NCBI Taxonomy" id="5005"/>
    <lineage>
        <taxon>Eukaryota</taxon>
        <taxon>Fungi</taxon>
        <taxon>Dikarya</taxon>
        <taxon>Basidiomycota</taxon>
        <taxon>Pucciniomycotina</taxon>
        <taxon>Microbotryomycetes</taxon>
        <taxon>Sporidiobolales</taxon>
        <taxon>Sporidiobolaceae</taxon>
        <taxon>Sporobolomyces</taxon>
    </lineage>
</organism>
<dbReference type="OrthoDB" id="2529491at2759"/>
<accession>A0A0D6EFV6</accession>
<feature type="compositionally biased region" description="Polar residues" evidence="1">
    <location>
        <begin position="652"/>
        <end position="670"/>
    </location>
</feature>
<feature type="region of interest" description="Disordered" evidence="1">
    <location>
        <begin position="544"/>
        <end position="624"/>
    </location>
</feature>
<feature type="region of interest" description="Disordered" evidence="1">
    <location>
        <begin position="1"/>
        <end position="58"/>
    </location>
</feature>
<feature type="region of interest" description="Disordered" evidence="1">
    <location>
        <begin position="94"/>
        <end position="118"/>
    </location>
</feature>
<dbReference type="AlphaFoldDB" id="A0A0D6EFV6"/>
<sequence length="690" mass="70886">MSHLDAPLLSRRHPDNFDHYRERQPRRLSYIHSTANDPAPEFDEPTSASSSSSARSRPPTFKALLLPAELQLRRVSQAAKRHLNPVQRALSSDGLRFHEIGKRQSTSSSSSSSEIDPALSTVTASTSCRTVVENAGGANVAALRRECGRAVAEAVEAAEASTSAGAGSTAGRSTAAAAATTTSATSPRRVTATTRRRRTTTARTTEALEGTASGISSVDSLFSSALSIVSTREAAASASRASLQSSVDSIFSSALGVVSSRESAATATASASTSISNAIIPISTSFSSSSSSSTATSSELSSSPSIASSAFASSAVASSATSSSSAAAPSSSSAHKHHRNLAAIVAPSVAVPIGVLLLLLLGFCCYRRRKHRKDPYGRATPTSLGTISGPRPLRLNANYGTATRGPDAGAAAGAPATGRGGRNASNDSFRTSPSAIGVAYSEPRTKWGRKSLVDVLAVGVRNASHSPKGTGQGGRNTPRERLVSAASSFGGRQPSITSVPSVDRGVGGYNSRGGYQPGMPRPVMSTIPQYFDQFGPPPTIVPVPASARHPQGRSPSLGSMSAYDGESTTDSRESWTQRLAPPVSAGYPLAGAPGAQDSRVTQATTDGEEGFWTADGGVSSGQEEEEELRLGERTEAAVNFGSGSSGTGSTSPASHSNSTPRMEGSRTSTPRLGAGHGSGGFRRGDGSWWN</sequence>
<feature type="transmembrane region" description="Helical" evidence="2">
    <location>
        <begin position="341"/>
        <end position="366"/>
    </location>
</feature>
<feature type="non-terminal residue" evidence="3">
    <location>
        <position position="1"/>
    </location>
</feature>
<evidence type="ECO:0000256" key="2">
    <source>
        <dbReference type="SAM" id="Phobius"/>
    </source>
</evidence>
<proteinExistence type="predicted"/>
<keyword evidence="2" id="KW-0812">Transmembrane</keyword>
<protein>
    <submittedName>
        <fullName evidence="3">SPOSA6832_00326-mRNA-1:cds</fullName>
    </submittedName>
</protein>
<evidence type="ECO:0000313" key="3">
    <source>
        <dbReference type="EMBL" id="CEQ38854.1"/>
    </source>
</evidence>
<feature type="compositionally biased region" description="Low complexity" evidence="1">
    <location>
        <begin position="159"/>
        <end position="193"/>
    </location>
</feature>
<keyword evidence="2" id="KW-0472">Membrane</keyword>
<evidence type="ECO:0000313" key="4">
    <source>
        <dbReference type="Proteomes" id="UP000243876"/>
    </source>
</evidence>
<name>A0A0D6EFV6_SPOSA</name>